<proteinExistence type="inferred from homology"/>
<feature type="region of interest" description="Disordered" evidence="13">
    <location>
        <begin position="153"/>
        <end position="174"/>
    </location>
</feature>
<feature type="repeat" description="ANK" evidence="10">
    <location>
        <begin position="433"/>
        <end position="465"/>
    </location>
</feature>
<accession>A0A9K3ELT1</accession>
<comment type="similarity">
    <text evidence="2 11">Belongs to the ANKZF1/VMS1 family.</text>
</comment>
<evidence type="ECO:0000256" key="2">
    <source>
        <dbReference type="ARBA" id="ARBA00009262"/>
    </source>
</evidence>
<reference evidence="16" key="1">
    <citation type="journal article" date="2017" name="Nature">
        <title>The sunflower genome provides insights into oil metabolism, flowering and Asterid evolution.</title>
        <authorList>
            <person name="Badouin H."/>
            <person name="Gouzy J."/>
            <person name="Grassa C.J."/>
            <person name="Murat F."/>
            <person name="Staton S.E."/>
            <person name="Cottret L."/>
            <person name="Lelandais-Briere C."/>
            <person name="Owens G.L."/>
            <person name="Carrere S."/>
            <person name="Mayjonade B."/>
            <person name="Legrand L."/>
            <person name="Gill N."/>
            <person name="Kane N.C."/>
            <person name="Bowers J.E."/>
            <person name="Hubner S."/>
            <person name="Bellec A."/>
            <person name="Berard A."/>
            <person name="Berges H."/>
            <person name="Blanchet N."/>
            <person name="Boniface M.C."/>
            <person name="Brunel D."/>
            <person name="Catrice O."/>
            <person name="Chaidir N."/>
            <person name="Claudel C."/>
            <person name="Donnadieu C."/>
            <person name="Faraut T."/>
            <person name="Fievet G."/>
            <person name="Helmstetter N."/>
            <person name="King M."/>
            <person name="Knapp S.J."/>
            <person name="Lai Z."/>
            <person name="Le Paslier M.C."/>
            <person name="Lippi Y."/>
            <person name="Lorenzon L."/>
            <person name="Mandel J.R."/>
            <person name="Marage G."/>
            <person name="Marchand G."/>
            <person name="Marquand E."/>
            <person name="Bret-Mestries E."/>
            <person name="Morien E."/>
            <person name="Nambeesan S."/>
            <person name="Nguyen T."/>
            <person name="Pegot-Espagnet P."/>
            <person name="Pouilly N."/>
            <person name="Raftis F."/>
            <person name="Sallet E."/>
            <person name="Schiex T."/>
            <person name="Thomas J."/>
            <person name="Vandecasteele C."/>
            <person name="Vares D."/>
            <person name="Vear F."/>
            <person name="Vautrin S."/>
            <person name="Crespi M."/>
            <person name="Mangin B."/>
            <person name="Burke J.M."/>
            <person name="Salse J."/>
            <person name="Munos S."/>
            <person name="Vincourt P."/>
            <person name="Rieseberg L.H."/>
            <person name="Langlade N.B."/>
        </authorList>
    </citation>
    <scope>NUCLEOTIDE SEQUENCE</scope>
    <source>
        <tissue evidence="16">Leaves</tissue>
    </source>
</reference>
<evidence type="ECO:0000256" key="9">
    <source>
        <dbReference type="ARBA" id="ARBA00023054"/>
    </source>
</evidence>
<comment type="subcellular location">
    <subcellularLocation>
        <location evidence="1">Cytoplasm</location>
    </subcellularLocation>
</comment>
<dbReference type="InterPro" id="IPR036770">
    <property type="entry name" value="Ankyrin_rpt-contain_sf"/>
</dbReference>
<evidence type="ECO:0000256" key="3">
    <source>
        <dbReference type="ARBA" id="ARBA00022490"/>
    </source>
</evidence>
<dbReference type="PROSITE" id="PS00028">
    <property type="entry name" value="ZINC_FINGER_C2H2_1"/>
    <property type="match status" value="1"/>
</dbReference>
<evidence type="ECO:0000313" key="16">
    <source>
        <dbReference type="EMBL" id="KAF5775700.1"/>
    </source>
</evidence>
<evidence type="ECO:0000256" key="6">
    <source>
        <dbReference type="ARBA" id="ARBA00022759"/>
    </source>
</evidence>
<feature type="compositionally biased region" description="Basic and acidic residues" evidence="13">
    <location>
        <begin position="158"/>
        <end position="173"/>
    </location>
</feature>
<evidence type="ECO:0000256" key="12">
    <source>
        <dbReference type="SAM" id="Coils"/>
    </source>
</evidence>
<comment type="domain">
    <text evidence="11">The VLRF1 domain mediates binding to the 60S ribosomal subunit.</text>
</comment>
<evidence type="ECO:0000256" key="13">
    <source>
        <dbReference type="SAM" id="MobiDB-lite"/>
    </source>
</evidence>
<dbReference type="InterPro" id="IPR036236">
    <property type="entry name" value="Znf_C2H2_sf"/>
</dbReference>
<evidence type="ECO:0000256" key="4">
    <source>
        <dbReference type="ARBA" id="ARBA00022722"/>
    </source>
</evidence>
<feature type="coiled-coil region" evidence="12">
    <location>
        <begin position="505"/>
        <end position="532"/>
    </location>
</feature>
<sequence length="594" mass="67642">MTGPNLYVTDDSNQLSSPLDWRRRMEFTSGDRAAVTHSDEHKRRHCSSIFKLPSNFTSSFRFIELLSSSSHQIETTSEKNFTIHTERWTCNTCNYSFDSLHDQRSHFKSDFHRFNISQRLRSQLDLPRFLLEEIKLSIAGKDTIKEDDHDIISSISGSEDKDNRESGGHDDLSKGLMVSTKQKVSIRLPNGESISFWKCLLLGDNEKIRFEHDLSGPIKDDDTPFVTVREVIEKMLSVINEPRNNTCLRVILLASAGRFAGCVFDGNTVVTHKTFHRYVVRAKAGKKQSAEDAGGNIAHSAGASIRRHNELALTKDIRELLTAWKPYFDLSTAIFIHAPSHNRKQLFNGENPCFRCQKHVIRHIPLTVQRPTFKEAQRLYKILTRISTEPDEEISPVIKEDSTSTLVTENTNNNLEIENLLEDDLVKNVQRVHMSLPLHEAAKAGNAEKVLELLEQGSDPCVIDERGRTAYRLAAGKEVRNTFRHFMALNPDTWDWQAAKVPSPLTKEMEESQNVKQANKDAKRKARAKELKRIHKATKKKAKEGVPSSHQGTRWISSRVAGALVLVFGSLVMIAFGQMVKGRNHKERKMIKWR</sequence>
<evidence type="ECO:0000259" key="15">
    <source>
        <dbReference type="PROSITE" id="PS52044"/>
    </source>
</evidence>
<keyword evidence="14" id="KW-1133">Transmembrane helix</keyword>
<dbReference type="GO" id="GO:0016787">
    <property type="term" value="F:hydrolase activity"/>
    <property type="evidence" value="ECO:0007669"/>
    <property type="project" value="UniProtKB-KW"/>
</dbReference>
<dbReference type="PROSITE" id="PS52044">
    <property type="entry name" value="VLRF1"/>
    <property type="match status" value="1"/>
</dbReference>
<dbReference type="EMBL" id="MNCJ02000328">
    <property type="protein sequence ID" value="KAF5775700.1"/>
    <property type="molecule type" value="Genomic_DNA"/>
</dbReference>
<evidence type="ECO:0000313" key="17">
    <source>
        <dbReference type="Proteomes" id="UP000215914"/>
    </source>
</evidence>
<dbReference type="SUPFAM" id="SSF48403">
    <property type="entry name" value="Ankyrin repeat"/>
    <property type="match status" value="1"/>
</dbReference>
<evidence type="ECO:0000256" key="11">
    <source>
        <dbReference type="PROSITE-ProRule" id="PRU01389"/>
    </source>
</evidence>
<dbReference type="PANTHER" id="PTHR16036:SF2">
    <property type="entry name" value="TRNA ENDONUCLEASE ANKZF1"/>
    <property type="match status" value="1"/>
</dbReference>
<keyword evidence="4 11" id="KW-0540">Nuclease</keyword>
<evidence type="ECO:0000256" key="7">
    <source>
        <dbReference type="ARBA" id="ARBA00022801"/>
    </source>
</evidence>
<organism evidence="16 17">
    <name type="scientific">Helianthus annuus</name>
    <name type="common">Common sunflower</name>
    <dbReference type="NCBI Taxonomy" id="4232"/>
    <lineage>
        <taxon>Eukaryota</taxon>
        <taxon>Viridiplantae</taxon>
        <taxon>Streptophyta</taxon>
        <taxon>Embryophyta</taxon>
        <taxon>Tracheophyta</taxon>
        <taxon>Spermatophyta</taxon>
        <taxon>Magnoliopsida</taxon>
        <taxon>eudicotyledons</taxon>
        <taxon>Gunneridae</taxon>
        <taxon>Pentapetalae</taxon>
        <taxon>asterids</taxon>
        <taxon>campanulids</taxon>
        <taxon>Asterales</taxon>
        <taxon>Asteraceae</taxon>
        <taxon>Asteroideae</taxon>
        <taxon>Heliantheae alliance</taxon>
        <taxon>Heliantheae</taxon>
        <taxon>Helianthus</taxon>
    </lineage>
</organism>
<dbReference type="InterPro" id="IPR041175">
    <property type="entry name" value="VLRF1/Vms1"/>
</dbReference>
<keyword evidence="9 12" id="KW-0175">Coiled coil</keyword>
<dbReference type="InterPro" id="IPR002110">
    <property type="entry name" value="Ankyrin_rpt"/>
</dbReference>
<keyword evidence="14" id="KW-0472">Membrane</keyword>
<dbReference type="GO" id="GO:0005737">
    <property type="term" value="C:cytoplasm"/>
    <property type="evidence" value="ECO:0007669"/>
    <property type="project" value="UniProtKB-SubCell"/>
</dbReference>
<dbReference type="GO" id="GO:0036503">
    <property type="term" value="P:ERAD pathway"/>
    <property type="evidence" value="ECO:0000318"/>
    <property type="project" value="GO_Central"/>
</dbReference>
<evidence type="ECO:0000256" key="14">
    <source>
        <dbReference type="SAM" id="Phobius"/>
    </source>
</evidence>
<evidence type="ECO:0000256" key="10">
    <source>
        <dbReference type="PROSITE-ProRule" id="PRU00023"/>
    </source>
</evidence>
<dbReference type="InterPro" id="IPR047139">
    <property type="entry name" value="ANKZ1/VMS1"/>
</dbReference>
<feature type="transmembrane region" description="Helical" evidence="14">
    <location>
        <begin position="560"/>
        <end position="580"/>
    </location>
</feature>
<dbReference type="PROSITE" id="PS50297">
    <property type="entry name" value="ANK_REP_REGION"/>
    <property type="match status" value="1"/>
</dbReference>
<dbReference type="GO" id="GO:0004519">
    <property type="term" value="F:endonuclease activity"/>
    <property type="evidence" value="ECO:0007669"/>
    <property type="project" value="UniProtKB-KW"/>
</dbReference>
<reference evidence="16" key="2">
    <citation type="submission" date="2020-06" db="EMBL/GenBank/DDBJ databases">
        <title>Helianthus annuus Genome sequencing and assembly Release 2.</title>
        <authorList>
            <person name="Gouzy J."/>
            <person name="Langlade N."/>
            <person name="Munos S."/>
        </authorList>
    </citation>
    <scope>NUCLEOTIDE SEQUENCE</scope>
    <source>
        <tissue evidence="16">Leaves</tissue>
    </source>
</reference>
<keyword evidence="6 11" id="KW-0255">Endonuclease</keyword>
<keyword evidence="7 11" id="KW-0378">Hydrolase</keyword>
<dbReference type="AlphaFoldDB" id="A0A9K3ELT1"/>
<dbReference type="InterPro" id="IPR013087">
    <property type="entry name" value="Znf_C2H2_type"/>
</dbReference>
<dbReference type="PROSITE" id="PS50088">
    <property type="entry name" value="ANK_REPEAT"/>
    <property type="match status" value="1"/>
</dbReference>
<dbReference type="Gene3D" id="1.25.40.20">
    <property type="entry name" value="Ankyrin repeat-containing domain"/>
    <property type="match status" value="1"/>
</dbReference>
<feature type="domain" description="VLRF1" evidence="15">
    <location>
        <begin position="245"/>
        <end position="386"/>
    </location>
</feature>
<keyword evidence="5" id="KW-0677">Repeat</keyword>
<evidence type="ECO:0000256" key="1">
    <source>
        <dbReference type="ARBA" id="ARBA00004496"/>
    </source>
</evidence>
<dbReference type="PANTHER" id="PTHR16036">
    <property type="entry name" value="ANKYRIN REPEAT AND ZINC FINGER DOMAIN-CONTAINING PROTEIN 1"/>
    <property type="match status" value="1"/>
</dbReference>
<evidence type="ECO:0000256" key="8">
    <source>
        <dbReference type="ARBA" id="ARBA00023043"/>
    </source>
</evidence>
<gene>
    <name evidence="16" type="ORF">HanXRQr2_Chr13g0615001</name>
</gene>
<comment type="caution">
    <text evidence="16">The sequence shown here is derived from an EMBL/GenBank/DDBJ whole genome shotgun (WGS) entry which is preliminary data.</text>
</comment>
<keyword evidence="3 11" id="KW-0963">Cytoplasm</keyword>
<evidence type="ECO:0000256" key="5">
    <source>
        <dbReference type="ARBA" id="ARBA00022737"/>
    </source>
</evidence>
<protein>
    <submittedName>
        <fullName evidence="16">Transcription factor C2H2 family</fullName>
    </submittedName>
</protein>
<keyword evidence="8 10" id="KW-0040">ANK repeat</keyword>
<keyword evidence="14" id="KW-0812">Transmembrane</keyword>
<dbReference type="Pfam" id="PF18826">
    <property type="entry name" value="bVLRF1"/>
    <property type="match status" value="1"/>
</dbReference>
<feature type="active site" evidence="11">
    <location>
        <position position="288"/>
    </location>
</feature>
<dbReference type="SUPFAM" id="SSF57667">
    <property type="entry name" value="beta-beta-alpha zinc fingers"/>
    <property type="match status" value="1"/>
</dbReference>
<dbReference type="Gramene" id="mRNA:HanXRQr2_Chr13g0615001">
    <property type="protein sequence ID" value="mRNA:HanXRQr2_Chr13g0615001"/>
    <property type="gene ID" value="HanXRQr2_Chr13g0615001"/>
</dbReference>
<name>A0A9K3ELT1_HELAN</name>
<dbReference type="Proteomes" id="UP000215914">
    <property type="component" value="Unassembled WGS sequence"/>
</dbReference>
<keyword evidence="17" id="KW-1185">Reference proteome</keyword>